<feature type="signal peptide" evidence="1">
    <location>
        <begin position="1"/>
        <end position="29"/>
    </location>
</feature>
<comment type="caution">
    <text evidence="2">The sequence shown here is derived from an EMBL/GenBank/DDBJ whole genome shotgun (WGS) entry which is preliminary data.</text>
</comment>
<evidence type="ECO:0000313" key="3">
    <source>
        <dbReference type="Proteomes" id="UP001054945"/>
    </source>
</evidence>
<reference evidence="2 3" key="1">
    <citation type="submission" date="2021-06" db="EMBL/GenBank/DDBJ databases">
        <title>Caerostris extrusa draft genome.</title>
        <authorList>
            <person name="Kono N."/>
            <person name="Arakawa K."/>
        </authorList>
    </citation>
    <scope>NUCLEOTIDE SEQUENCE [LARGE SCALE GENOMIC DNA]</scope>
</reference>
<accession>A0AAV4TYI4</accession>
<dbReference type="Proteomes" id="UP001054945">
    <property type="component" value="Unassembled WGS sequence"/>
</dbReference>
<organism evidence="2 3">
    <name type="scientific">Caerostris extrusa</name>
    <name type="common">Bark spider</name>
    <name type="synonym">Caerostris bankana</name>
    <dbReference type="NCBI Taxonomy" id="172846"/>
    <lineage>
        <taxon>Eukaryota</taxon>
        <taxon>Metazoa</taxon>
        <taxon>Ecdysozoa</taxon>
        <taxon>Arthropoda</taxon>
        <taxon>Chelicerata</taxon>
        <taxon>Arachnida</taxon>
        <taxon>Araneae</taxon>
        <taxon>Araneomorphae</taxon>
        <taxon>Entelegynae</taxon>
        <taxon>Araneoidea</taxon>
        <taxon>Araneidae</taxon>
        <taxon>Caerostris</taxon>
    </lineage>
</organism>
<evidence type="ECO:0000313" key="2">
    <source>
        <dbReference type="EMBL" id="GIY50796.1"/>
    </source>
</evidence>
<evidence type="ECO:0000256" key="1">
    <source>
        <dbReference type="SAM" id="SignalP"/>
    </source>
</evidence>
<sequence length="116" mass="12905">MSVNKGISQILCRIIIPLIFLFRPIPVIAPSGHCAQVTYTYLLNQLQPIRSIGYHPQKRESIAVSVAAVHPPVFVLDGGVAESAFLVEVKTIHFFFLLVLLAVLNNRGFDCEELFN</sequence>
<feature type="chain" id="PRO_5043775097" evidence="1">
    <location>
        <begin position="30"/>
        <end position="116"/>
    </location>
</feature>
<keyword evidence="1" id="KW-0732">Signal</keyword>
<name>A0AAV4TYI4_CAEEX</name>
<protein>
    <submittedName>
        <fullName evidence="2">Uncharacterized protein</fullName>
    </submittedName>
</protein>
<gene>
    <name evidence="2" type="ORF">CEXT_344301</name>
</gene>
<proteinExistence type="predicted"/>
<dbReference type="EMBL" id="BPLR01012026">
    <property type="protein sequence ID" value="GIY50796.1"/>
    <property type="molecule type" value="Genomic_DNA"/>
</dbReference>
<dbReference type="AlphaFoldDB" id="A0AAV4TYI4"/>
<keyword evidence="3" id="KW-1185">Reference proteome</keyword>